<organism evidence="2 3">
    <name type="scientific">Corynebacterium variabile</name>
    <dbReference type="NCBI Taxonomy" id="1727"/>
    <lineage>
        <taxon>Bacteria</taxon>
        <taxon>Bacillati</taxon>
        <taxon>Actinomycetota</taxon>
        <taxon>Actinomycetes</taxon>
        <taxon>Mycobacteriales</taxon>
        <taxon>Corynebacteriaceae</taxon>
        <taxon>Corynebacterium</taxon>
    </lineage>
</organism>
<keyword evidence="1" id="KW-0472">Membrane</keyword>
<keyword evidence="1" id="KW-0812">Transmembrane</keyword>
<dbReference type="Proteomes" id="UP000182498">
    <property type="component" value="Unassembled WGS sequence"/>
</dbReference>
<dbReference type="RefSeq" id="WP_014008752.1">
    <property type="nucleotide sequence ID" value="NZ_FAUH01000027.1"/>
</dbReference>
<feature type="transmembrane region" description="Helical" evidence="1">
    <location>
        <begin position="12"/>
        <end position="33"/>
    </location>
</feature>
<proteinExistence type="predicted"/>
<protein>
    <submittedName>
        <fullName evidence="2">Uncharacterized protein</fullName>
    </submittedName>
</protein>
<gene>
    <name evidence="2" type="ORF">CVAR292_02847</name>
</gene>
<accession>A0A125T5A7</accession>
<evidence type="ECO:0000256" key="1">
    <source>
        <dbReference type="SAM" id="Phobius"/>
    </source>
</evidence>
<sequence>MGPADYRGRLTAGFLWVFSVGGVVGLGVLSVGSDWAGEYAAPLAAAALLLLLLVQDVATRARPEDADSRIPTAPGTVWTLSLGGKLM</sequence>
<dbReference type="AlphaFoldDB" id="A0A125T5A7"/>
<dbReference type="EMBL" id="FAUH01000027">
    <property type="protein sequence ID" value="CUU67484.1"/>
    <property type="molecule type" value="Genomic_DNA"/>
</dbReference>
<keyword evidence="1" id="KW-1133">Transmembrane helix</keyword>
<evidence type="ECO:0000313" key="3">
    <source>
        <dbReference type="Proteomes" id="UP000182498"/>
    </source>
</evidence>
<evidence type="ECO:0000313" key="2">
    <source>
        <dbReference type="EMBL" id="CUU67484.1"/>
    </source>
</evidence>
<reference evidence="3" key="1">
    <citation type="submission" date="2015-11" db="EMBL/GenBank/DDBJ databases">
        <authorList>
            <person name="Dugat-Bony E."/>
        </authorList>
    </citation>
    <scope>NUCLEOTIDE SEQUENCE [LARGE SCALE GENOMIC DNA]</scope>
    <source>
        <strain evidence="3">Mu292</strain>
    </source>
</reference>
<feature type="transmembrane region" description="Helical" evidence="1">
    <location>
        <begin position="39"/>
        <end position="59"/>
    </location>
</feature>
<keyword evidence="3" id="KW-1185">Reference proteome</keyword>
<name>A0A125T5A7_9CORY</name>